<dbReference type="InterPro" id="IPR009614">
    <property type="entry name" value="YoeB_toxin"/>
</dbReference>
<dbReference type="GO" id="GO:0006401">
    <property type="term" value="P:RNA catabolic process"/>
    <property type="evidence" value="ECO:0007669"/>
    <property type="project" value="InterPro"/>
</dbReference>
<dbReference type="Proteomes" id="UP000610746">
    <property type="component" value="Unassembled WGS sequence"/>
</dbReference>
<reference evidence="7" key="1">
    <citation type="submission" date="2020-05" db="EMBL/GenBank/DDBJ databases">
        <title>Genomic Encyclopedia of Type Strains, Phase IV (KMG-V): Genome sequencing to study the core and pangenomes of soil and plant-associated prokaryotes.</title>
        <authorList>
            <person name="Whitman W."/>
        </authorList>
    </citation>
    <scope>NUCLEOTIDE SEQUENCE</scope>
    <source>
        <strain evidence="7">16F</strain>
    </source>
</reference>
<dbReference type="InterPro" id="IPR035093">
    <property type="entry name" value="RelE/ParE_toxin_dom_sf"/>
</dbReference>
<dbReference type="Gene3D" id="3.30.2310.20">
    <property type="entry name" value="RelE-like"/>
    <property type="match status" value="1"/>
</dbReference>
<accession>A0A8J8K3V4</accession>
<dbReference type="AlphaFoldDB" id="A0A8J8K3V4"/>
<evidence type="ECO:0000313" key="8">
    <source>
        <dbReference type="Proteomes" id="UP000610746"/>
    </source>
</evidence>
<comment type="caution">
    <text evidence="7">The sequence shown here is derived from an EMBL/GenBank/DDBJ whole genome shotgun (WGS) entry which is preliminary data.</text>
</comment>
<evidence type="ECO:0000256" key="6">
    <source>
        <dbReference type="ARBA" id="ARBA00030388"/>
    </source>
</evidence>
<keyword evidence="5" id="KW-0378">Hydrolase</keyword>
<evidence type="ECO:0000256" key="1">
    <source>
        <dbReference type="ARBA" id="ARBA00008172"/>
    </source>
</evidence>
<keyword evidence="8" id="KW-1185">Reference proteome</keyword>
<protein>
    <recommendedName>
        <fullName evidence="6">Putative mRNA interferase YoeB</fullName>
    </recommendedName>
</protein>
<evidence type="ECO:0000256" key="5">
    <source>
        <dbReference type="ARBA" id="ARBA00022801"/>
    </source>
</evidence>
<proteinExistence type="inferred from homology"/>
<evidence type="ECO:0000256" key="3">
    <source>
        <dbReference type="ARBA" id="ARBA00022722"/>
    </source>
</evidence>
<keyword evidence="3" id="KW-0540">Nuclease</keyword>
<organism evidence="7 8">
    <name type="scientific">Frigoriflavimonas asaccharolytica</name>
    <dbReference type="NCBI Taxonomy" id="2735899"/>
    <lineage>
        <taxon>Bacteria</taxon>
        <taxon>Pseudomonadati</taxon>
        <taxon>Bacteroidota</taxon>
        <taxon>Flavobacteriia</taxon>
        <taxon>Flavobacteriales</taxon>
        <taxon>Weeksellaceae</taxon>
        <taxon>Frigoriflavimonas</taxon>
    </lineage>
</organism>
<sequence>MILLDEISENPEFGTGEPEQLKGSLSGYWSRRINKKDRLIYRINDVEIIIFILSAKGHYDDK</sequence>
<keyword evidence="4" id="KW-0255">Endonuclease</keyword>
<dbReference type="SUPFAM" id="SSF143011">
    <property type="entry name" value="RelE-like"/>
    <property type="match status" value="1"/>
</dbReference>
<dbReference type="GO" id="GO:0004519">
    <property type="term" value="F:endonuclease activity"/>
    <property type="evidence" value="ECO:0007669"/>
    <property type="project" value="UniProtKB-KW"/>
</dbReference>
<dbReference type="PANTHER" id="PTHR38039:SF1">
    <property type="entry name" value="TOXIN YOEB"/>
    <property type="match status" value="1"/>
</dbReference>
<dbReference type="NCBIfam" id="TIGR02116">
    <property type="entry name" value="toxin_Txe_YoeB"/>
    <property type="match status" value="1"/>
</dbReference>
<name>A0A8J8K3V4_9FLAO</name>
<dbReference type="PANTHER" id="PTHR38039">
    <property type="entry name" value="TOXIN YOEB"/>
    <property type="match status" value="1"/>
</dbReference>
<dbReference type="Pfam" id="PF06769">
    <property type="entry name" value="YoeB_toxin"/>
    <property type="match status" value="1"/>
</dbReference>
<evidence type="ECO:0000313" key="7">
    <source>
        <dbReference type="EMBL" id="NRS91050.1"/>
    </source>
</evidence>
<dbReference type="EMBL" id="JABSNO010000001">
    <property type="protein sequence ID" value="NRS91050.1"/>
    <property type="molecule type" value="Genomic_DNA"/>
</dbReference>
<keyword evidence="2" id="KW-1277">Toxin-antitoxin system</keyword>
<dbReference type="GO" id="GO:0045892">
    <property type="term" value="P:negative regulation of DNA-templated transcription"/>
    <property type="evidence" value="ECO:0007669"/>
    <property type="project" value="TreeGrafter"/>
</dbReference>
<comment type="similarity">
    <text evidence="1">Belongs to the YoeB family.</text>
</comment>
<evidence type="ECO:0000256" key="4">
    <source>
        <dbReference type="ARBA" id="ARBA00022759"/>
    </source>
</evidence>
<evidence type="ECO:0000256" key="2">
    <source>
        <dbReference type="ARBA" id="ARBA00022649"/>
    </source>
</evidence>
<gene>
    <name evidence="7" type="ORF">HNQ03_000115</name>
</gene>
<dbReference type="GO" id="GO:0016787">
    <property type="term" value="F:hydrolase activity"/>
    <property type="evidence" value="ECO:0007669"/>
    <property type="project" value="UniProtKB-KW"/>
</dbReference>